<feature type="compositionally biased region" description="Low complexity" evidence="2">
    <location>
        <begin position="8"/>
        <end position="25"/>
    </location>
</feature>
<organism evidence="3 4">
    <name type="scientific">Candidatus Synechococcus spongiarum 142</name>
    <dbReference type="NCBI Taxonomy" id="1608213"/>
    <lineage>
        <taxon>Bacteria</taxon>
        <taxon>Bacillati</taxon>
        <taxon>Cyanobacteriota</taxon>
        <taxon>Cyanophyceae</taxon>
        <taxon>Synechococcales</taxon>
        <taxon>Synechococcaceae</taxon>
        <taxon>Synechococcus</taxon>
    </lineage>
</organism>
<comment type="caution">
    <text evidence="3">The sequence shown here is derived from an EMBL/GenBank/DDBJ whole genome shotgun (WGS) entry which is preliminary data.</text>
</comment>
<evidence type="ECO:0000313" key="4">
    <source>
        <dbReference type="Proteomes" id="UP000035054"/>
    </source>
</evidence>
<feature type="region of interest" description="Disordered" evidence="2">
    <location>
        <begin position="1"/>
        <end position="33"/>
    </location>
</feature>
<dbReference type="Proteomes" id="UP000035054">
    <property type="component" value="Unassembled WGS sequence"/>
</dbReference>
<accession>A0A6N3XCP2</accession>
<dbReference type="Pfam" id="PF11285">
    <property type="entry name" value="DUF3086"/>
    <property type="match status" value="1"/>
</dbReference>
<proteinExistence type="predicted"/>
<reference evidence="3 4" key="1">
    <citation type="submission" date="2015-01" db="EMBL/GenBank/DDBJ databases">
        <title>Lifestyle Evolution in Cyanobacterial Symbionts of Sponges.</title>
        <authorList>
            <person name="Burgsdorf I."/>
            <person name="Slaby B.M."/>
            <person name="Handley K.M."/>
            <person name="Haber M."/>
            <person name="Blom J."/>
            <person name="Marshall C.W."/>
            <person name="Gilbert J.A."/>
            <person name="Hentschel U."/>
            <person name="Steindler L."/>
        </authorList>
    </citation>
    <scope>NUCLEOTIDE SEQUENCE [LARGE SCALE GENOMIC DNA]</scope>
    <source>
        <strain evidence="3">142</strain>
    </source>
</reference>
<feature type="coiled-coil region" evidence="1">
    <location>
        <begin position="39"/>
        <end position="66"/>
    </location>
</feature>
<sequence>MSQPILLTPPETTSMTSSKSETSTPQGLQADSPSADVFLAELLERRERLLVEISTLEQRRDRLQEDIGRHFAGSCDELSRRVQGFQEYLVGALQDLSDRAQALELAPQKVVVQPSPLDQPAATAPSQDASAASPFLADQSLIEDLIRGFQETPDFYAPPWRLRRHLEPSHGELLSNWLFQQQGRGAQNSLGSRNRNVLLGAAAIAILTELYGEQLQTLVLASTPERLGQWRRGLQDSLGLTREDFGPNANGIRLFERPDALIERADRLESQDSLPLILVDAAEQVIDIPILQFPLWLAFAADARELAMDDLDSDPL</sequence>
<protein>
    <recommendedName>
        <fullName evidence="5">DUF3086 domain-containing protein</fullName>
    </recommendedName>
</protein>
<dbReference type="InterPro" id="IPR021437">
    <property type="entry name" value="DUF3086"/>
</dbReference>
<gene>
    <name evidence="3" type="ORF">TH68_04355</name>
</gene>
<evidence type="ECO:0000313" key="3">
    <source>
        <dbReference type="EMBL" id="KKZ14649.1"/>
    </source>
</evidence>
<dbReference type="EMBL" id="JXUO01000147">
    <property type="protein sequence ID" value="KKZ14649.1"/>
    <property type="molecule type" value="Genomic_DNA"/>
</dbReference>
<evidence type="ECO:0008006" key="5">
    <source>
        <dbReference type="Google" id="ProtNLM"/>
    </source>
</evidence>
<evidence type="ECO:0000256" key="1">
    <source>
        <dbReference type="SAM" id="Coils"/>
    </source>
</evidence>
<keyword evidence="1" id="KW-0175">Coiled coil</keyword>
<dbReference type="AlphaFoldDB" id="A0A6N3XCP2"/>
<evidence type="ECO:0000256" key="2">
    <source>
        <dbReference type="SAM" id="MobiDB-lite"/>
    </source>
</evidence>
<name>A0A6N3XCP2_9SYNE</name>